<accession>A0A4R4WB37</accession>
<keyword evidence="3" id="KW-1185">Reference proteome</keyword>
<sequence length="128" mass="13875">MAETEPPRDWPGLQPERDGVTYDPKKIANIAGELREVLKPISGEGRGENQGSIIDLETYGSLRAALTHVRSIERWKGGQAFADLVSHSQQEFLTAYEEVLENFATAISLVEDGAGTYQATNAANEGGV</sequence>
<dbReference type="EMBL" id="SMKO01000002">
    <property type="protein sequence ID" value="TDD12495.1"/>
    <property type="molecule type" value="Genomic_DNA"/>
</dbReference>
<protein>
    <recommendedName>
        <fullName evidence="4">PE domain-containing protein</fullName>
    </recommendedName>
</protein>
<evidence type="ECO:0000256" key="1">
    <source>
        <dbReference type="SAM" id="MobiDB-lite"/>
    </source>
</evidence>
<evidence type="ECO:0008006" key="4">
    <source>
        <dbReference type="Google" id="ProtNLM"/>
    </source>
</evidence>
<evidence type="ECO:0000313" key="3">
    <source>
        <dbReference type="Proteomes" id="UP000295258"/>
    </source>
</evidence>
<organism evidence="2 3">
    <name type="scientific">Nonomuraea deserti</name>
    <dbReference type="NCBI Taxonomy" id="1848322"/>
    <lineage>
        <taxon>Bacteria</taxon>
        <taxon>Bacillati</taxon>
        <taxon>Actinomycetota</taxon>
        <taxon>Actinomycetes</taxon>
        <taxon>Streptosporangiales</taxon>
        <taxon>Streptosporangiaceae</taxon>
        <taxon>Nonomuraea</taxon>
    </lineage>
</organism>
<gene>
    <name evidence="2" type="ORF">E1292_01200</name>
</gene>
<feature type="region of interest" description="Disordered" evidence="1">
    <location>
        <begin position="1"/>
        <end position="22"/>
    </location>
</feature>
<name>A0A4R4WB37_9ACTN</name>
<comment type="caution">
    <text evidence="2">The sequence shown here is derived from an EMBL/GenBank/DDBJ whole genome shotgun (WGS) entry which is preliminary data.</text>
</comment>
<evidence type="ECO:0000313" key="2">
    <source>
        <dbReference type="EMBL" id="TDD12495.1"/>
    </source>
</evidence>
<reference evidence="2 3" key="1">
    <citation type="submission" date="2019-03" db="EMBL/GenBank/DDBJ databases">
        <title>Draft genome sequences of novel Actinobacteria.</title>
        <authorList>
            <person name="Sahin N."/>
            <person name="Ay H."/>
            <person name="Saygin H."/>
        </authorList>
    </citation>
    <scope>NUCLEOTIDE SEQUENCE [LARGE SCALE GENOMIC DNA]</scope>
    <source>
        <strain evidence="2 3">KC310</strain>
    </source>
</reference>
<dbReference type="Proteomes" id="UP000295258">
    <property type="component" value="Unassembled WGS sequence"/>
</dbReference>
<dbReference type="AlphaFoldDB" id="A0A4R4WB37"/>
<proteinExistence type="predicted"/>
<dbReference type="RefSeq" id="WP_132591075.1">
    <property type="nucleotide sequence ID" value="NZ_SMKO01000002.1"/>
</dbReference>